<reference evidence="1" key="1">
    <citation type="submission" date="2014-09" db="EMBL/GenBank/DDBJ databases">
        <authorList>
            <person name="Magalhaes I.L.F."/>
            <person name="Oliveira U."/>
            <person name="Santos F.R."/>
            <person name="Vidigal T.H.D.A."/>
            <person name="Brescovit A.D."/>
            <person name="Santos A.J."/>
        </authorList>
    </citation>
    <scope>NUCLEOTIDE SEQUENCE</scope>
    <source>
        <tissue evidence="1">Shoot tissue taken approximately 20 cm above the soil surface</tissue>
    </source>
</reference>
<evidence type="ECO:0000313" key="1">
    <source>
        <dbReference type="EMBL" id="JAE26333.1"/>
    </source>
</evidence>
<proteinExistence type="predicted"/>
<name>A0A0A9H0D1_ARUDO</name>
<organism evidence="1">
    <name type="scientific">Arundo donax</name>
    <name type="common">Giant reed</name>
    <name type="synonym">Donax arundinaceus</name>
    <dbReference type="NCBI Taxonomy" id="35708"/>
    <lineage>
        <taxon>Eukaryota</taxon>
        <taxon>Viridiplantae</taxon>
        <taxon>Streptophyta</taxon>
        <taxon>Embryophyta</taxon>
        <taxon>Tracheophyta</taxon>
        <taxon>Spermatophyta</taxon>
        <taxon>Magnoliopsida</taxon>
        <taxon>Liliopsida</taxon>
        <taxon>Poales</taxon>
        <taxon>Poaceae</taxon>
        <taxon>PACMAD clade</taxon>
        <taxon>Arundinoideae</taxon>
        <taxon>Arundineae</taxon>
        <taxon>Arundo</taxon>
    </lineage>
</organism>
<dbReference type="EMBL" id="GBRH01171563">
    <property type="protein sequence ID" value="JAE26333.1"/>
    <property type="molecule type" value="Transcribed_RNA"/>
</dbReference>
<reference evidence="1" key="2">
    <citation type="journal article" date="2015" name="Data Brief">
        <title>Shoot transcriptome of the giant reed, Arundo donax.</title>
        <authorList>
            <person name="Barrero R.A."/>
            <person name="Guerrero F.D."/>
            <person name="Moolhuijzen P."/>
            <person name="Goolsby J.A."/>
            <person name="Tidwell J."/>
            <person name="Bellgard S.E."/>
            <person name="Bellgard M.I."/>
        </authorList>
    </citation>
    <scope>NUCLEOTIDE SEQUENCE</scope>
    <source>
        <tissue evidence="1">Shoot tissue taken approximately 20 cm above the soil surface</tissue>
    </source>
</reference>
<protein>
    <submittedName>
        <fullName evidence="1">Uncharacterized protein</fullName>
    </submittedName>
</protein>
<sequence>MSLMNLYPFSSSVQGIVLRESSFGLLSSFFISPYICMPCV</sequence>
<dbReference type="AlphaFoldDB" id="A0A0A9H0D1"/>
<accession>A0A0A9H0D1</accession>